<dbReference type="CDD" id="cd19540">
    <property type="entry name" value="LCL_NRPS-like"/>
    <property type="match status" value="1"/>
</dbReference>
<dbReference type="EMBL" id="JBHFAB010000040">
    <property type="protein sequence ID" value="MFC1421404.1"/>
    <property type="molecule type" value="Genomic_DNA"/>
</dbReference>
<evidence type="ECO:0000313" key="3">
    <source>
        <dbReference type="Proteomes" id="UP001592531"/>
    </source>
</evidence>
<reference evidence="2 3" key="1">
    <citation type="submission" date="2024-09" db="EMBL/GenBank/DDBJ databases">
        <authorList>
            <person name="Lee S.D."/>
        </authorList>
    </citation>
    <scope>NUCLEOTIDE SEQUENCE [LARGE SCALE GENOMIC DNA]</scope>
    <source>
        <strain evidence="2 3">N8-3</strain>
    </source>
</reference>
<keyword evidence="3" id="KW-1185">Reference proteome</keyword>
<proteinExistence type="predicted"/>
<dbReference type="InterPro" id="IPR023213">
    <property type="entry name" value="CAT-like_dom_sf"/>
</dbReference>
<protein>
    <submittedName>
        <fullName evidence="2">Condensation domain-containing protein</fullName>
    </submittedName>
</protein>
<dbReference type="InterPro" id="IPR001242">
    <property type="entry name" value="Condensation_dom"/>
</dbReference>
<dbReference type="Gene3D" id="3.30.559.10">
    <property type="entry name" value="Chloramphenicol acetyltransferase-like domain"/>
    <property type="match status" value="1"/>
</dbReference>
<dbReference type="Pfam" id="PF00668">
    <property type="entry name" value="Condensation"/>
    <property type="match status" value="1"/>
</dbReference>
<dbReference type="PANTHER" id="PTHR45527">
    <property type="entry name" value="NONRIBOSOMAL PEPTIDE SYNTHETASE"/>
    <property type="match status" value="1"/>
</dbReference>
<evidence type="ECO:0000313" key="2">
    <source>
        <dbReference type="EMBL" id="MFC1421404.1"/>
    </source>
</evidence>
<evidence type="ECO:0000259" key="1">
    <source>
        <dbReference type="Pfam" id="PF00668"/>
    </source>
</evidence>
<sequence>MTLPLSYAQQRLWFLHRLQGPSPTYNLPLLLRLTGPLDRDALLGAIADVVERHEVLRTVYRRSAQGPVQLVLPAGQALPRIFAALGQDTEEEQDGQQVGGQVEAFLRDAAGYGFDLAKEPPLRVHLRRTGPAEHVLLLLMHHIAADGWSLGPLGRDLAQCYRARRTGRAPAAPQEPGLQYADYALWQQELLGEERDPASVAGQQLAYWRDRLDGAPRQLALPYDRARTHGADGAGDTVPLTIGADTHRALHRLAAGAGASLSMVLHALVAALLTARGAGTDIPLGTVVSGRCDEGLDDLVGFFVNTLVIRVDTGGDPDFGQLLARVRESSLAAYDHQDVPFDRVVRALNPPRSPGLHPLFQTMVSLQSQDASGFDLDGLRVRAEELRPDIAQFDLSVVFRESLAPDGTGQGLGGFVEYSTALFDRATVRDLAAGLAALADAVCADPALALSRPAAVPAAAVSPSR</sequence>
<gene>
    <name evidence="2" type="ORF">ACEZDE_32895</name>
</gene>
<dbReference type="PANTHER" id="PTHR45527:SF1">
    <property type="entry name" value="FATTY ACID SYNTHASE"/>
    <property type="match status" value="1"/>
</dbReference>
<dbReference type="SUPFAM" id="SSF52777">
    <property type="entry name" value="CoA-dependent acyltransferases"/>
    <property type="match status" value="2"/>
</dbReference>
<dbReference type="RefSeq" id="WP_380544565.1">
    <property type="nucleotide sequence ID" value="NZ_JBHFAB010000040.1"/>
</dbReference>
<dbReference type="Gene3D" id="3.30.559.30">
    <property type="entry name" value="Nonribosomal peptide synthetase, condensation domain"/>
    <property type="match status" value="1"/>
</dbReference>
<organism evidence="2 3">
    <name type="scientific">Streptacidiphilus cavernicola</name>
    <dbReference type="NCBI Taxonomy" id="3342716"/>
    <lineage>
        <taxon>Bacteria</taxon>
        <taxon>Bacillati</taxon>
        <taxon>Actinomycetota</taxon>
        <taxon>Actinomycetes</taxon>
        <taxon>Kitasatosporales</taxon>
        <taxon>Streptomycetaceae</taxon>
        <taxon>Streptacidiphilus</taxon>
    </lineage>
</organism>
<dbReference type="Proteomes" id="UP001592531">
    <property type="component" value="Unassembled WGS sequence"/>
</dbReference>
<feature type="domain" description="Condensation" evidence="1">
    <location>
        <begin position="2"/>
        <end position="457"/>
    </location>
</feature>
<comment type="caution">
    <text evidence="2">The sequence shown here is derived from an EMBL/GenBank/DDBJ whole genome shotgun (WGS) entry which is preliminary data.</text>
</comment>
<name>A0ABV6W5W2_9ACTN</name>
<accession>A0ABV6W5W2</accession>